<evidence type="ECO:0000313" key="2">
    <source>
        <dbReference type="Proteomes" id="UP000283387"/>
    </source>
</evidence>
<dbReference type="Proteomes" id="UP000283387">
    <property type="component" value="Unassembled WGS sequence"/>
</dbReference>
<sequence>MMTMIPINVESHSGYQTGEYPVWFFWNKVRFVVIKITDRWYQMDVAGKEAVANYFKICTKSGLYFIMKHDTQTGKWYLVTPEDKEGLFTLPYDRLN</sequence>
<organism evidence="1 2">
    <name type="scientific">Mangrovibacterium diazotrophicum</name>
    <dbReference type="NCBI Taxonomy" id="1261403"/>
    <lineage>
        <taxon>Bacteria</taxon>
        <taxon>Pseudomonadati</taxon>
        <taxon>Bacteroidota</taxon>
        <taxon>Bacteroidia</taxon>
        <taxon>Marinilabiliales</taxon>
        <taxon>Prolixibacteraceae</taxon>
        <taxon>Mangrovibacterium</taxon>
    </lineage>
</organism>
<comment type="caution">
    <text evidence="1">The sequence shown here is derived from an EMBL/GenBank/DDBJ whole genome shotgun (WGS) entry which is preliminary data.</text>
</comment>
<keyword evidence="2" id="KW-1185">Reference proteome</keyword>
<dbReference type="RefSeq" id="WP_147377275.1">
    <property type="nucleotide sequence ID" value="NZ_RAPN01000003.1"/>
</dbReference>
<gene>
    <name evidence="1" type="ORF">BC643_3874</name>
</gene>
<dbReference type="AlphaFoldDB" id="A0A419VXB6"/>
<protein>
    <submittedName>
        <fullName evidence="1">Uncharacterized protein</fullName>
    </submittedName>
</protein>
<reference evidence="1 2" key="1">
    <citation type="submission" date="2018-09" db="EMBL/GenBank/DDBJ databases">
        <title>Genomic Encyclopedia of Archaeal and Bacterial Type Strains, Phase II (KMG-II): from individual species to whole genera.</title>
        <authorList>
            <person name="Goeker M."/>
        </authorList>
    </citation>
    <scope>NUCLEOTIDE SEQUENCE [LARGE SCALE GENOMIC DNA]</scope>
    <source>
        <strain evidence="1 2">DSM 27148</strain>
    </source>
</reference>
<accession>A0A419VXB6</accession>
<dbReference type="EMBL" id="RAPN01000003">
    <property type="protein sequence ID" value="RKD87867.1"/>
    <property type="molecule type" value="Genomic_DNA"/>
</dbReference>
<evidence type="ECO:0000313" key="1">
    <source>
        <dbReference type="EMBL" id="RKD87867.1"/>
    </source>
</evidence>
<proteinExistence type="predicted"/>
<dbReference type="OrthoDB" id="1121317at2"/>
<name>A0A419VXB6_9BACT</name>